<evidence type="ECO:0000313" key="2">
    <source>
        <dbReference type="EMBL" id="SIT45156.1"/>
    </source>
</evidence>
<feature type="region of interest" description="Disordered" evidence="1">
    <location>
        <begin position="1"/>
        <end position="29"/>
    </location>
</feature>
<name>A0A1N7SCQ8_9BURK</name>
<comment type="caution">
    <text evidence="2">The sequence shown here is derived from an EMBL/GenBank/DDBJ whole genome shotgun (WGS) entry which is preliminary data.</text>
</comment>
<feature type="compositionally biased region" description="Basic and acidic residues" evidence="1">
    <location>
        <begin position="139"/>
        <end position="156"/>
    </location>
</feature>
<evidence type="ECO:0000256" key="1">
    <source>
        <dbReference type="SAM" id="MobiDB-lite"/>
    </source>
</evidence>
<evidence type="ECO:0000313" key="3">
    <source>
        <dbReference type="Proteomes" id="UP000195569"/>
    </source>
</evidence>
<dbReference type="EMBL" id="CYGY02000046">
    <property type="protein sequence ID" value="SIT45156.1"/>
    <property type="molecule type" value="Genomic_DNA"/>
</dbReference>
<organism evidence="2 3">
    <name type="scientific">Paraburkholderia piptadeniae</name>
    <dbReference type="NCBI Taxonomy" id="1701573"/>
    <lineage>
        <taxon>Bacteria</taxon>
        <taxon>Pseudomonadati</taxon>
        <taxon>Pseudomonadota</taxon>
        <taxon>Betaproteobacteria</taxon>
        <taxon>Burkholderiales</taxon>
        <taxon>Burkholderiaceae</taxon>
        <taxon>Paraburkholderia</taxon>
    </lineage>
</organism>
<dbReference type="Proteomes" id="UP000195569">
    <property type="component" value="Unassembled WGS sequence"/>
</dbReference>
<proteinExistence type="predicted"/>
<sequence length="242" mass="27031">MIGQQVVLHQAREKRARARADDEHAPRADDRFDGGFGGCAVDRVACRAEIRGGLLQRRAEEFVAIGLRLLRRAQAFDGRERCFETAHERFAKRRIAVETERARKAISRRDGCADGRRQFVDTHGRRAKLVGQHEFAHAPVDGREDRHRGRDARGDGRLGGGRGRRVTGHRVVLVVCVLENVSKFTSNVYGENKFSQGDRVFTRGRGTLYGNLSRNPQAMSGVIAAVLHGGIGLRLHRMTFGK</sequence>
<gene>
    <name evidence="2" type="ORF">BN2476_460062</name>
</gene>
<dbReference type="AlphaFoldDB" id="A0A1N7SCQ8"/>
<feature type="region of interest" description="Disordered" evidence="1">
    <location>
        <begin position="139"/>
        <end position="162"/>
    </location>
</feature>
<accession>A0A1N7SCQ8</accession>
<keyword evidence="3" id="KW-1185">Reference proteome</keyword>
<feature type="compositionally biased region" description="Basic and acidic residues" evidence="1">
    <location>
        <begin position="10"/>
        <end position="29"/>
    </location>
</feature>
<protein>
    <submittedName>
        <fullName evidence="2">Uncharacterized protein</fullName>
    </submittedName>
</protein>
<reference evidence="2" key="1">
    <citation type="submission" date="2016-12" db="EMBL/GenBank/DDBJ databases">
        <authorList>
            <person name="Moulin L."/>
        </authorList>
    </citation>
    <scope>NUCLEOTIDE SEQUENCE [LARGE SCALE GENOMIC DNA]</scope>
    <source>
        <strain evidence="2">STM 7183</strain>
    </source>
</reference>